<sequence>MSLLEPGAENDIMRLPFILLPSTASQTAFERVHTVVSSQHRAVCSPVSADPVMHSA</sequence>
<evidence type="ECO:0000313" key="1">
    <source>
        <dbReference type="EMBL" id="MFB9073918.1"/>
    </source>
</evidence>
<gene>
    <name evidence="1" type="ORF">ACFFX0_23060</name>
</gene>
<evidence type="ECO:0000313" key="2">
    <source>
        <dbReference type="Proteomes" id="UP001589575"/>
    </source>
</evidence>
<comment type="caution">
    <text evidence="1">The sequence shown here is derived from an EMBL/GenBank/DDBJ whole genome shotgun (WGS) entry which is preliminary data.</text>
</comment>
<keyword evidence="2" id="KW-1185">Reference proteome</keyword>
<accession>A0ABV5G647</accession>
<proteinExistence type="predicted"/>
<dbReference type="EMBL" id="JBHMFI010000001">
    <property type="protein sequence ID" value="MFB9073918.1"/>
    <property type="molecule type" value="Genomic_DNA"/>
</dbReference>
<dbReference type="Proteomes" id="UP001589575">
    <property type="component" value="Unassembled WGS sequence"/>
</dbReference>
<protein>
    <submittedName>
        <fullName evidence="1">Uncharacterized protein</fullName>
    </submittedName>
</protein>
<reference evidence="1 2" key="1">
    <citation type="submission" date="2024-09" db="EMBL/GenBank/DDBJ databases">
        <authorList>
            <person name="Sun Q."/>
            <person name="Mori K."/>
        </authorList>
    </citation>
    <scope>NUCLEOTIDE SEQUENCE [LARGE SCALE GENOMIC DNA]</scope>
    <source>
        <strain evidence="1 2">CCM 7609</strain>
    </source>
</reference>
<organism evidence="1 2">
    <name type="scientific">Citricoccus parietis</name>
    <dbReference type="NCBI Taxonomy" id="592307"/>
    <lineage>
        <taxon>Bacteria</taxon>
        <taxon>Bacillati</taxon>
        <taxon>Actinomycetota</taxon>
        <taxon>Actinomycetes</taxon>
        <taxon>Micrococcales</taxon>
        <taxon>Micrococcaceae</taxon>
        <taxon>Citricoccus</taxon>
    </lineage>
</organism>
<name>A0ABV5G647_9MICC</name>